<dbReference type="Pfam" id="PF03279">
    <property type="entry name" value="Lip_A_acyltrans"/>
    <property type="match status" value="1"/>
</dbReference>
<dbReference type="OrthoDB" id="9801955at2"/>
<dbReference type="GO" id="GO:0005886">
    <property type="term" value="C:plasma membrane"/>
    <property type="evidence" value="ECO:0007669"/>
    <property type="project" value="UniProtKB-SubCell"/>
</dbReference>
<keyword evidence="2" id="KW-1003">Cell membrane</keyword>
<keyword evidence="7" id="KW-0812">Transmembrane</keyword>
<evidence type="ECO:0000256" key="6">
    <source>
        <dbReference type="ARBA" id="ARBA00023315"/>
    </source>
</evidence>
<comment type="caution">
    <text evidence="8">The sequence shown here is derived from an EMBL/GenBank/DDBJ whole genome shotgun (WGS) entry which is preliminary data.</text>
</comment>
<dbReference type="PANTHER" id="PTHR30606">
    <property type="entry name" value="LIPID A BIOSYNTHESIS LAUROYL ACYLTRANSFERASE"/>
    <property type="match status" value="1"/>
</dbReference>
<evidence type="ECO:0000256" key="1">
    <source>
        <dbReference type="ARBA" id="ARBA00004533"/>
    </source>
</evidence>
<keyword evidence="9" id="KW-1185">Reference proteome</keyword>
<dbReference type="InterPro" id="IPR004960">
    <property type="entry name" value="LipA_acyltrans"/>
</dbReference>
<accession>A0A2T0WQK8</accession>
<evidence type="ECO:0000256" key="7">
    <source>
        <dbReference type="SAM" id="Phobius"/>
    </source>
</evidence>
<organism evidence="8 9">
    <name type="scientific">Mongoliibacter ruber</name>
    <dbReference type="NCBI Taxonomy" id="1750599"/>
    <lineage>
        <taxon>Bacteria</taxon>
        <taxon>Pseudomonadati</taxon>
        <taxon>Bacteroidota</taxon>
        <taxon>Cytophagia</taxon>
        <taxon>Cytophagales</taxon>
        <taxon>Cyclobacteriaceae</taxon>
        <taxon>Mongoliibacter</taxon>
    </lineage>
</organism>
<evidence type="ECO:0000256" key="5">
    <source>
        <dbReference type="ARBA" id="ARBA00023136"/>
    </source>
</evidence>
<sequence>MFIFKILSLFPLWSLYLLTDMVYLLGYFVIGYRKKIIFKNIREAFPQKSEKEVETIAKKFFRNLTDSFAEIIKSYSISAQDLDNRVKIINHHLVTQAIEDGQVIIGLQGHFFNWEWHLLQMTANIEKRCDVVYAKVSNPFFEKLMMTIRTRFGVDMVEKEAFQRDFLKKRNLPRLIVLAADQRPGNRDIRYWTKFMNRETAFFEGAEKLAKRFKHPVIYAHVHKPKRGHYVFTYEIMDQPPYEGNPDHSITDRFIHLLEANIREQPETYLWSHNRWKWKKGD</sequence>
<dbReference type="PANTHER" id="PTHR30606:SF10">
    <property type="entry name" value="PHOSPHATIDYLINOSITOL MANNOSIDE ACYLTRANSFERASE"/>
    <property type="match status" value="1"/>
</dbReference>
<reference evidence="8 9" key="1">
    <citation type="submission" date="2018-03" db="EMBL/GenBank/DDBJ databases">
        <title>Genomic Encyclopedia of Archaeal and Bacterial Type Strains, Phase II (KMG-II): from individual species to whole genera.</title>
        <authorList>
            <person name="Goeker M."/>
        </authorList>
    </citation>
    <scope>NUCLEOTIDE SEQUENCE [LARGE SCALE GENOMIC DNA]</scope>
    <source>
        <strain evidence="8 9">DSM 27929</strain>
    </source>
</reference>
<dbReference type="AlphaFoldDB" id="A0A2T0WQK8"/>
<name>A0A2T0WQK8_9BACT</name>
<keyword evidence="6" id="KW-0012">Acyltransferase</keyword>
<evidence type="ECO:0000313" key="8">
    <source>
        <dbReference type="EMBL" id="PRY88979.1"/>
    </source>
</evidence>
<protein>
    <submittedName>
        <fullName evidence="8">KDO2-lipid IV(A) lauroyltransferase</fullName>
    </submittedName>
</protein>
<dbReference type="RefSeq" id="WP_106132776.1">
    <property type="nucleotide sequence ID" value="NZ_PVTR01000003.1"/>
</dbReference>
<evidence type="ECO:0000256" key="4">
    <source>
        <dbReference type="ARBA" id="ARBA00022679"/>
    </source>
</evidence>
<keyword evidence="5 7" id="KW-0472">Membrane</keyword>
<dbReference type="GO" id="GO:0009247">
    <property type="term" value="P:glycolipid biosynthetic process"/>
    <property type="evidence" value="ECO:0007669"/>
    <property type="project" value="UniProtKB-ARBA"/>
</dbReference>
<dbReference type="CDD" id="cd07984">
    <property type="entry name" value="LPLAT_LABLAT-like"/>
    <property type="match status" value="1"/>
</dbReference>
<keyword evidence="7" id="KW-1133">Transmembrane helix</keyword>
<feature type="transmembrane region" description="Helical" evidence="7">
    <location>
        <begin position="12"/>
        <end position="32"/>
    </location>
</feature>
<dbReference type="GO" id="GO:0016746">
    <property type="term" value="F:acyltransferase activity"/>
    <property type="evidence" value="ECO:0007669"/>
    <property type="project" value="UniProtKB-KW"/>
</dbReference>
<keyword evidence="4 8" id="KW-0808">Transferase</keyword>
<proteinExistence type="predicted"/>
<comment type="subcellular location">
    <subcellularLocation>
        <location evidence="1">Cell inner membrane</location>
    </subcellularLocation>
</comment>
<evidence type="ECO:0000256" key="2">
    <source>
        <dbReference type="ARBA" id="ARBA00022475"/>
    </source>
</evidence>
<dbReference type="Proteomes" id="UP000238157">
    <property type="component" value="Unassembled WGS sequence"/>
</dbReference>
<evidence type="ECO:0000313" key="9">
    <source>
        <dbReference type="Proteomes" id="UP000238157"/>
    </source>
</evidence>
<dbReference type="EMBL" id="PVTR01000003">
    <property type="protein sequence ID" value="PRY88979.1"/>
    <property type="molecule type" value="Genomic_DNA"/>
</dbReference>
<gene>
    <name evidence="8" type="ORF">CLW00_10399</name>
</gene>
<keyword evidence="3" id="KW-0997">Cell inner membrane</keyword>
<evidence type="ECO:0000256" key="3">
    <source>
        <dbReference type="ARBA" id="ARBA00022519"/>
    </source>
</evidence>